<organism evidence="1 2">
    <name type="scientific">Rhododendron molle</name>
    <name type="common">Chinese azalea</name>
    <name type="synonym">Azalea mollis</name>
    <dbReference type="NCBI Taxonomy" id="49168"/>
    <lineage>
        <taxon>Eukaryota</taxon>
        <taxon>Viridiplantae</taxon>
        <taxon>Streptophyta</taxon>
        <taxon>Embryophyta</taxon>
        <taxon>Tracheophyta</taxon>
        <taxon>Spermatophyta</taxon>
        <taxon>Magnoliopsida</taxon>
        <taxon>eudicotyledons</taxon>
        <taxon>Gunneridae</taxon>
        <taxon>Pentapetalae</taxon>
        <taxon>asterids</taxon>
        <taxon>Ericales</taxon>
        <taxon>Ericaceae</taxon>
        <taxon>Ericoideae</taxon>
        <taxon>Rhodoreae</taxon>
        <taxon>Rhododendron</taxon>
    </lineage>
</organism>
<accession>A0ACC0LAM1</accession>
<sequence>MGFSSLDDWQDDDDILEYRHSSSEVEESDGDDLLNPVSDIDLPTVREPFLETNDALTGAAHRLAMITRGRRKSRQGRKGTSSGSIRVEHMSLAAHVQYSCTTLMTLLRCIGLDDRVKHGVIINIGLMTFLTILLLLVDCWAWRIVRLPLEPFYLMRPFCISAIVVSCAGYVCVPLLRSLKIHSIIRREGPARHSSKKGTPTMGGLFFVPIGIIVAEVSVGFSSIEVRGAAVATLAFAAIGLLDDVLSIIKNHNYGLSALMKILLEVAVGSIFSVWLETTKISSPYSMKMLVPLPAPLGLVCLGKCYLLLTSFCFVSMTNGINLTDGLDGLAGGTAALAFIGMSIAVLPICSDLSVFGASMAGACIGFLSHNRYKASVFMGDVGSLALGGALAAMASCTGMFLPLFISSGIFVLEAASVIMQVSFFKTTKRLQGRGHRLFRMAPFHHHLELCGIKEPIIVAAAYVMSSLSALLAGYVGLRFEIALFMEGVMDSSMDKTITEACVILAGRFDFERYDWKSVNRRIWLYRTGGLRSAANHRDIMCTDFVRSHTNNLSCSLSAKLALTFDCKRCLFLSSKSPRSVIPPRFLFAPIVPPAFIHGVPGSA</sequence>
<keyword evidence="2" id="KW-1185">Reference proteome</keyword>
<dbReference type="EMBL" id="CM046400">
    <property type="protein sequence ID" value="KAI8525828.1"/>
    <property type="molecule type" value="Genomic_DNA"/>
</dbReference>
<comment type="caution">
    <text evidence="1">The sequence shown here is derived from an EMBL/GenBank/DDBJ whole genome shotgun (WGS) entry which is preliminary data.</text>
</comment>
<gene>
    <name evidence="1" type="ORF">RHMOL_Rhmol13G0261200</name>
</gene>
<evidence type="ECO:0000313" key="1">
    <source>
        <dbReference type="EMBL" id="KAI8525828.1"/>
    </source>
</evidence>
<protein>
    <submittedName>
        <fullName evidence="1">Uncharacterized protein</fullName>
    </submittedName>
</protein>
<dbReference type="Proteomes" id="UP001062846">
    <property type="component" value="Chromosome 13"/>
</dbReference>
<name>A0ACC0LAM1_RHOML</name>
<reference evidence="1" key="1">
    <citation type="submission" date="2022-02" db="EMBL/GenBank/DDBJ databases">
        <title>Plant Genome Project.</title>
        <authorList>
            <person name="Zhang R.-G."/>
        </authorList>
    </citation>
    <scope>NUCLEOTIDE SEQUENCE</scope>
    <source>
        <strain evidence="1">AT1</strain>
    </source>
</reference>
<evidence type="ECO:0000313" key="2">
    <source>
        <dbReference type="Proteomes" id="UP001062846"/>
    </source>
</evidence>
<proteinExistence type="predicted"/>